<dbReference type="Gene3D" id="3.30.565.10">
    <property type="entry name" value="Histidine kinase-like ATPase, C-terminal domain"/>
    <property type="match status" value="1"/>
</dbReference>
<name>A0ABZ1RFJ3_9ACTN</name>
<proteinExistence type="predicted"/>
<keyword evidence="1" id="KW-0808">Transferase</keyword>
<dbReference type="CDD" id="cd16936">
    <property type="entry name" value="HATPase_RsbW-like"/>
    <property type="match status" value="1"/>
</dbReference>
<dbReference type="EMBL" id="CP108057">
    <property type="protein sequence ID" value="WUO44882.1"/>
    <property type="molecule type" value="Genomic_DNA"/>
</dbReference>
<accession>A0ABZ1RFJ3</accession>
<organism evidence="3 4">
    <name type="scientific">Streptomyces goshikiensis</name>
    <dbReference type="NCBI Taxonomy" id="1942"/>
    <lineage>
        <taxon>Bacteria</taxon>
        <taxon>Bacillati</taxon>
        <taxon>Actinomycetota</taxon>
        <taxon>Actinomycetes</taxon>
        <taxon>Kitasatosporales</taxon>
        <taxon>Streptomycetaceae</taxon>
        <taxon>Streptomyces</taxon>
    </lineage>
</organism>
<evidence type="ECO:0000259" key="2">
    <source>
        <dbReference type="Pfam" id="PF13581"/>
    </source>
</evidence>
<keyword evidence="4" id="KW-1185">Reference proteome</keyword>
<dbReference type="RefSeq" id="WP_008743750.1">
    <property type="nucleotide sequence ID" value="NZ_BMVE01000003.1"/>
</dbReference>
<dbReference type="GeneID" id="91413363"/>
<dbReference type="InterPro" id="IPR036890">
    <property type="entry name" value="HATPase_C_sf"/>
</dbReference>
<dbReference type="InterPro" id="IPR050267">
    <property type="entry name" value="Anti-sigma-factor_SerPK"/>
</dbReference>
<keyword evidence="3" id="KW-0067">ATP-binding</keyword>
<dbReference type="InterPro" id="IPR003594">
    <property type="entry name" value="HATPase_dom"/>
</dbReference>
<keyword evidence="3" id="KW-0547">Nucleotide-binding</keyword>
<gene>
    <name evidence="3" type="ORF">OHU17_03145</name>
</gene>
<sequence length="133" mass="14178">MAPPIQHLELPRHPGAAVRAREATSRFLGEAVHRGQKVTPAAADITLLVVSELVTNAVRHTRGPCVLDLAVSDGAIWIGVTDTSPTPPQPRPPHVEGTGGWGWILVNHLAQHITVRPSPHGGKTIHARIHATV</sequence>
<dbReference type="Pfam" id="PF13581">
    <property type="entry name" value="HATPase_c_2"/>
    <property type="match status" value="1"/>
</dbReference>
<dbReference type="Proteomes" id="UP001432075">
    <property type="component" value="Chromosome"/>
</dbReference>
<keyword evidence="1" id="KW-0418">Kinase</keyword>
<evidence type="ECO:0000256" key="1">
    <source>
        <dbReference type="ARBA" id="ARBA00022527"/>
    </source>
</evidence>
<evidence type="ECO:0000313" key="3">
    <source>
        <dbReference type="EMBL" id="WUO44882.1"/>
    </source>
</evidence>
<reference evidence="3" key="1">
    <citation type="submission" date="2022-10" db="EMBL/GenBank/DDBJ databases">
        <title>The complete genomes of actinobacterial strains from the NBC collection.</title>
        <authorList>
            <person name="Joergensen T.S."/>
            <person name="Alvarez Arevalo M."/>
            <person name="Sterndorff E.B."/>
            <person name="Faurdal D."/>
            <person name="Vuksanovic O."/>
            <person name="Mourched A.-S."/>
            <person name="Charusanti P."/>
            <person name="Shaw S."/>
            <person name="Blin K."/>
            <person name="Weber T."/>
        </authorList>
    </citation>
    <scope>NUCLEOTIDE SEQUENCE</scope>
    <source>
        <strain evidence="3">NBC_00283</strain>
    </source>
</reference>
<dbReference type="PANTHER" id="PTHR35526:SF3">
    <property type="entry name" value="ANTI-SIGMA-F FACTOR RSBW"/>
    <property type="match status" value="1"/>
</dbReference>
<evidence type="ECO:0000313" key="4">
    <source>
        <dbReference type="Proteomes" id="UP001432075"/>
    </source>
</evidence>
<protein>
    <submittedName>
        <fullName evidence="3">ATP-binding protein</fullName>
    </submittedName>
</protein>
<dbReference type="GO" id="GO:0005524">
    <property type="term" value="F:ATP binding"/>
    <property type="evidence" value="ECO:0007669"/>
    <property type="project" value="UniProtKB-KW"/>
</dbReference>
<feature type="domain" description="Histidine kinase/HSP90-like ATPase" evidence="2">
    <location>
        <begin position="24"/>
        <end position="123"/>
    </location>
</feature>
<dbReference type="PANTHER" id="PTHR35526">
    <property type="entry name" value="ANTI-SIGMA-F FACTOR RSBW-RELATED"/>
    <property type="match status" value="1"/>
</dbReference>
<dbReference type="SUPFAM" id="SSF55874">
    <property type="entry name" value="ATPase domain of HSP90 chaperone/DNA topoisomerase II/histidine kinase"/>
    <property type="match status" value="1"/>
</dbReference>
<keyword evidence="1" id="KW-0723">Serine/threonine-protein kinase</keyword>